<protein>
    <submittedName>
        <fullName evidence="2">Uncharacterized protein</fullName>
    </submittedName>
</protein>
<dbReference type="STRING" id="2018661.A0A2A2LUK7"/>
<feature type="region of interest" description="Disordered" evidence="1">
    <location>
        <begin position="26"/>
        <end position="47"/>
    </location>
</feature>
<proteinExistence type="predicted"/>
<dbReference type="EMBL" id="LIAE01006417">
    <property type="protein sequence ID" value="PAV89914.1"/>
    <property type="molecule type" value="Genomic_DNA"/>
</dbReference>
<feature type="region of interest" description="Disordered" evidence="1">
    <location>
        <begin position="146"/>
        <end position="196"/>
    </location>
</feature>
<feature type="region of interest" description="Disordered" evidence="1">
    <location>
        <begin position="91"/>
        <end position="130"/>
    </location>
</feature>
<sequence>MRKFRATVYHQQRDRKHAWRAVLVTPLETEGPNQGKPATKHPMHEHTGQAVLPTPIEPPVRISPPPPPVMSHASKMVRKFSAIGSAAPSPTLPAPIGSGSNINSHNHNHSGHSGGAPAPAGSQQRSSSISTDYPFDSIFGLCSVPPGLPPRGQNGGLTLSINSLTPPPSSESPPTLRPTKLAPIDTSSGGLLQSGSGPFSGSEMTYFNSIFSLGQQDFLPWCPGNADSSTPGPASVSGSGGSLLGLANGSANGNSSSAAFDFSSTNNISTLLKSAKIDVETKDAETQTDQLSEQQLIKEMMANKLFRNEADGSAIQVIVCSSAYPIAHAHLPIQNSKSHPQPQTNDV</sequence>
<accession>A0A2A2LUK7</accession>
<reference evidence="2 3" key="1">
    <citation type="journal article" date="2017" name="Curr. Biol.">
        <title>Genome architecture and evolution of a unichromosomal asexual nematode.</title>
        <authorList>
            <person name="Fradin H."/>
            <person name="Zegar C."/>
            <person name="Gutwein M."/>
            <person name="Lucas J."/>
            <person name="Kovtun M."/>
            <person name="Corcoran D."/>
            <person name="Baugh L.R."/>
            <person name="Kiontke K."/>
            <person name="Gunsalus K."/>
            <person name="Fitch D.H."/>
            <person name="Piano F."/>
        </authorList>
    </citation>
    <scope>NUCLEOTIDE SEQUENCE [LARGE SCALE GENOMIC DNA]</scope>
    <source>
        <strain evidence="2">PF1309</strain>
    </source>
</reference>
<organism evidence="2 3">
    <name type="scientific">Diploscapter pachys</name>
    <dbReference type="NCBI Taxonomy" id="2018661"/>
    <lineage>
        <taxon>Eukaryota</taxon>
        <taxon>Metazoa</taxon>
        <taxon>Ecdysozoa</taxon>
        <taxon>Nematoda</taxon>
        <taxon>Chromadorea</taxon>
        <taxon>Rhabditida</taxon>
        <taxon>Rhabditina</taxon>
        <taxon>Rhabditomorpha</taxon>
        <taxon>Rhabditoidea</taxon>
        <taxon>Rhabditidae</taxon>
        <taxon>Diploscapter</taxon>
    </lineage>
</organism>
<keyword evidence="3" id="KW-1185">Reference proteome</keyword>
<gene>
    <name evidence="2" type="ORF">WR25_15228</name>
</gene>
<evidence type="ECO:0000313" key="3">
    <source>
        <dbReference type="Proteomes" id="UP000218231"/>
    </source>
</evidence>
<comment type="caution">
    <text evidence="2">The sequence shown here is derived from an EMBL/GenBank/DDBJ whole genome shotgun (WGS) entry which is preliminary data.</text>
</comment>
<feature type="compositionally biased region" description="Low complexity" evidence="1">
    <location>
        <begin position="96"/>
        <end position="105"/>
    </location>
</feature>
<name>A0A2A2LUK7_9BILA</name>
<evidence type="ECO:0000256" key="1">
    <source>
        <dbReference type="SAM" id="MobiDB-lite"/>
    </source>
</evidence>
<feature type="compositionally biased region" description="Low complexity" evidence="1">
    <location>
        <begin position="187"/>
        <end position="196"/>
    </location>
</feature>
<dbReference type="AlphaFoldDB" id="A0A2A2LUK7"/>
<dbReference type="Proteomes" id="UP000218231">
    <property type="component" value="Unassembled WGS sequence"/>
</dbReference>
<evidence type="ECO:0000313" key="2">
    <source>
        <dbReference type="EMBL" id="PAV89914.1"/>
    </source>
</evidence>